<feature type="chain" id="PRO_5032504880" evidence="1">
    <location>
        <begin position="23"/>
        <end position="399"/>
    </location>
</feature>
<dbReference type="InterPro" id="IPR050570">
    <property type="entry name" value="Cell_wall_metabolism_enzyme"/>
</dbReference>
<dbReference type="Gene3D" id="2.70.70.10">
    <property type="entry name" value="Glucose Permease (Domain IIA)"/>
    <property type="match status" value="1"/>
</dbReference>
<dbReference type="InterPro" id="IPR011055">
    <property type="entry name" value="Dup_hybrid_motif"/>
</dbReference>
<organism evidence="3 4">
    <name type="scientific">Leptospira stimsonii</name>
    <dbReference type="NCBI Taxonomy" id="2202203"/>
    <lineage>
        <taxon>Bacteria</taxon>
        <taxon>Pseudomonadati</taxon>
        <taxon>Spirochaetota</taxon>
        <taxon>Spirochaetia</taxon>
        <taxon>Leptospirales</taxon>
        <taxon>Leptospiraceae</taxon>
        <taxon>Leptospira</taxon>
    </lineage>
</organism>
<dbReference type="PANTHER" id="PTHR21666">
    <property type="entry name" value="PEPTIDASE-RELATED"/>
    <property type="match status" value="1"/>
</dbReference>
<evidence type="ECO:0000259" key="2">
    <source>
        <dbReference type="Pfam" id="PF01551"/>
    </source>
</evidence>
<sequence>MRNRILILVFLWSPFISLFSQTGEFKGECKPNEWICILTRNENQKIEFYIQNKTPSADYPFTVYFNFTTLENFESDTPLPLRFVSKGNSEPAKILTLQPLDAQKERSYSSSIYVRAGDFNASKAKNVVYRLPFESAARIGQSYNGKFTHFGLFAYALDFSLPEGSSVIAAREGLVIAVQDKFTSGGTTPFFKDKANYVQILHKDGSIAEYAHLKHKGVFVQMGQIVKTGEKIGLSGNTGFSSAPHLHFHVLKPTEDFQNLESFPTAFETDEGVLEELKEGVVYWNPSIVLPAGKAFFEDDFKICSDLSKNKLSECDEKFNPQKQRPIISLEIRKPGKRDLKVEVCNPDSVCKRVDWILQPEWKVSIWYFDWSILPVISGKYKIQVIDDLEILKTWIIER</sequence>
<evidence type="ECO:0000313" key="4">
    <source>
        <dbReference type="Proteomes" id="UP000266669"/>
    </source>
</evidence>
<dbReference type="GO" id="GO:0004222">
    <property type="term" value="F:metalloendopeptidase activity"/>
    <property type="evidence" value="ECO:0007669"/>
    <property type="project" value="TreeGrafter"/>
</dbReference>
<dbReference type="CDD" id="cd12797">
    <property type="entry name" value="M23_peptidase"/>
    <property type="match status" value="1"/>
</dbReference>
<evidence type="ECO:0000256" key="1">
    <source>
        <dbReference type="SAM" id="SignalP"/>
    </source>
</evidence>
<reference evidence="4" key="1">
    <citation type="submission" date="2018-05" db="EMBL/GenBank/DDBJ databases">
        <title>Leptospira yasudae sp. nov. and Leptospira stimsonii sp. nov., two pathogenic species of the genus Leptospira isolated from environmental sources.</title>
        <authorList>
            <person name="Casanovas-Massana A."/>
            <person name="Hamond C."/>
            <person name="Santos L.A."/>
            <person name="Hacker K.P."/>
            <person name="Balassiano I."/>
            <person name="Medeiros M.A."/>
            <person name="Reis M.G."/>
            <person name="Ko A.I."/>
            <person name="Wunder E.A."/>
        </authorList>
    </citation>
    <scope>NUCLEOTIDE SEQUENCE [LARGE SCALE GENOMIC DNA]</scope>
    <source>
        <strain evidence="4">AMB6-RJ</strain>
    </source>
</reference>
<dbReference type="InterPro" id="IPR016047">
    <property type="entry name" value="M23ase_b-sheet_dom"/>
</dbReference>
<evidence type="ECO:0000313" key="3">
    <source>
        <dbReference type="EMBL" id="RHX88343.1"/>
    </source>
</evidence>
<name>A0A8B3CZG0_9LEPT</name>
<comment type="caution">
    <text evidence="3">The sequence shown here is derived from an EMBL/GenBank/DDBJ whole genome shotgun (WGS) entry which is preliminary data.</text>
</comment>
<dbReference type="PANTHER" id="PTHR21666:SF270">
    <property type="entry name" value="MUREIN HYDROLASE ACTIVATOR ENVC"/>
    <property type="match status" value="1"/>
</dbReference>
<dbReference type="SUPFAM" id="SSF51261">
    <property type="entry name" value="Duplicated hybrid motif"/>
    <property type="match status" value="1"/>
</dbReference>
<feature type="domain" description="M23ase beta-sheet core" evidence="2">
    <location>
        <begin position="155"/>
        <end position="252"/>
    </location>
</feature>
<keyword evidence="1" id="KW-0732">Signal</keyword>
<dbReference type="AlphaFoldDB" id="A0A8B3CZG0"/>
<dbReference type="EMBL" id="QHCS01000001">
    <property type="protein sequence ID" value="RHX88343.1"/>
    <property type="molecule type" value="Genomic_DNA"/>
</dbReference>
<protein>
    <submittedName>
        <fullName evidence="3">M23 family peptidase</fullName>
    </submittedName>
</protein>
<gene>
    <name evidence="3" type="ORF">DLM78_05205</name>
</gene>
<dbReference type="RefSeq" id="WP_118980915.1">
    <property type="nucleotide sequence ID" value="NZ_QHCS01000001.1"/>
</dbReference>
<accession>A0A8B3CZG0</accession>
<dbReference type="Pfam" id="PF01551">
    <property type="entry name" value="Peptidase_M23"/>
    <property type="match status" value="1"/>
</dbReference>
<feature type="signal peptide" evidence="1">
    <location>
        <begin position="1"/>
        <end position="22"/>
    </location>
</feature>
<dbReference type="Proteomes" id="UP000266669">
    <property type="component" value="Unassembled WGS sequence"/>
</dbReference>
<proteinExistence type="predicted"/>